<proteinExistence type="predicted"/>
<dbReference type="Proteomes" id="UP000294933">
    <property type="component" value="Unassembled WGS sequence"/>
</dbReference>
<gene>
    <name evidence="3" type="ORF">BD410DRAFT_802350</name>
</gene>
<keyword evidence="4" id="KW-1185">Reference proteome</keyword>
<dbReference type="AlphaFoldDB" id="A0A4Y7QB66"/>
<evidence type="ECO:0000313" key="4">
    <source>
        <dbReference type="Proteomes" id="UP000294933"/>
    </source>
</evidence>
<name>A0A4Y7QB66_9AGAM</name>
<reference evidence="3 4" key="1">
    <citation type="submission" date="2018-06" db="EMBL/GenBank/DDBJ databases">
        <title>A transcriptomic atlas of mushroom development highlights an independent origin of complex multicellularity.</title>
        <authorList>
            <consortium name="DOE Joint Genome Institute"/>
            <person name="Krizsan K."/>
            <person name="Almasi E."/>
            <person name="Merenyi Z."/>
            <person name="Sahu N."/>
            <person name="Viragh M."/>
            <person name="Koszo T."/>
            <person name="Mondo S."/>
            <person name="Kiss B."/>
            <person name="Balint B."/>
            <person name="Kues U."/>
            <person name="Barry K."/>
            <person name="Hegedus J.C."/>
            <person name="Henrissat B."/>
            <person name="Johnson J."/>
            <person name="Lipzen A."/>
            <person name="Ohm R."/>
            <person name="Nagy I."/>
            <person name="Pangilinan J."/>
            <person name="Yan J."/>
            <person name="Xiong Y."/>
            <person name="Grigoriev I.V."/>
            <person name="Hibbett D.S."/>
            <person name="Nagy L.G."/>
        </authorList>
    </citation>
    <scope>NUCLEOTIDE SEQUENCE [LARGE SCALE GENOMIC DNA]</scope>
    <source>
        <strain evidence="3 4">SZMC22713</strain>
    </source>
</reference>
<evidence type="ECO:0000256" key="2">
    <source>
        <dbReference type="SAM" id="Phobius"/>
    </source>
</evidence>
<evidence type="ECO:0000313" key="3">
    <source>
        <dbReference type="EMBL" id="TDL24050.1"/>
    </source>
</evidence>
<feature type="region of interest" description="Disordered" evidence="1">
    <location>
        <begin position="1"/>
        <end position="23"/>
    </location>
</feature>
<protein>
    <submittedName>
        <fullName evidence="3">Uncharacterized protein</fullName>
    </submittedName>
</protein>
<dbReference type="VEuPathDB" id="FungiDB:BD410DRAFT_802350"/>
<keyword evidence="2" id="KW-0472">Membrane</keyword>
<evidence type="ECO:0000256" key="1">
    <source>
        <dbReference type="SAM" id="MobiDB-lite"/>
    </source>
</evidence>
<dbReference type="EMBL" id="ML170168">
    <property type="protein sequence ID" value="TDL24050.1"/>
    <property type="molecule type" value="Genomic_DNA"/>
</dbReference>
<keyword evidence="2" id="KW-1133">Transmembrane helix</keyword>
<feature type="transmembrane region" description="Helical" evidence="2">
    <location>
        <begin position="305"/>
        <end position="324"/>
    </location>
</feature>
<sequence length="365" mass="41152">MAASRPSTPPPAPPRAALAASPQYSSVKTDALGMNFPRGQPVQIWAVVDRPGSPPQGGYRKTVEDSMYRILKKSWKLVTHEIMSPKDQWILQHHDIVGATTLEPFGINDSVILKKEKSWRDGNGKLVVIEEGSAVKLTEGPGSSLNRKTGHSMNSSRWYYKFTHTKETYEKDTLSYAWAVQPEDLESEAIDEPSQPSYPHETHRLMHFLAPPSVAPVGGVIVTLPTHISTVRSVLQKRWKILDICVSFYYVALLAPALETRAQFPYYTFHYNLMSHSCNNLVFDYTLNYIGFIFSLNRHFFIAKYIIYLVYILLRLIIIGGGAFRGHNFRVDWINFAHRSFNIVVVAELAGITAQESISAHLTDA</sequence>
<organism evidence="3 4">
    <name type="scientific">Rickenella mellea</name>
    <dbReference type="NCBI Taxonomy" id="50990"/>
    <lineage>
        <taxon>Eukaryota</taxon>
        <taxon>Fungi</taxon>
        <taxon>Dikarya</taxon>
        <taxon>Basidiomycota</taxon>
        <taxon>Agaricomycotina</taxon>
        <taxon>Agaricomycetes</taxon>
        <taxon>Hymenochaetales</taxon>
        <taxon>Rickenellaceae</taxon>
        <taxon>Rickenella</taxon>
    </lineage>
</organism>
<keyword evidence="2" id="KW-0812">Transmembrane</keyword>
<accession>A0A4Y7QB66</accession>